<dbReference type="Pfam" id="PF00078">
    <property type="entry name" value="RVT_1"/>
    <property type="match status" value="1"/>
</dbReference>
<dbReference type="InterPro" id="IPR000477">
    <property type="entry name" value="RT_dom"/>
</dbReference>
<evidence type="ECO:0000259" key="1">
    <source>
        <dbReference type="PROSITE" id="PS50878"/>
    </source>
</evidence>
<evidence type="ECO:0000313" key="2">
    <source>
        <dbReference type="EMBL" id="VFQ99544.1"/>
    </source>
</evidence>
<dbReference type="InterPro" id="IPR043502">
    <property type="entry name" value="DNA/RNA_pol_sf"/>
</dbReference>
<gene>
    <name evidence="2" type="ORF">CCAM_LOCUS41320</name>
</gene>
<protein>
    <recommendedName>
        <fullName evidence="1">Reverse transcriptase domain-containing protein</fullName>
    </recommendedName>
</protein>
<dbReference type="PANTHER" id="PTHR33116">
    <property type="entry name" value="REVERSE TRANSCRIPTASE ZINC-BINDING DOMAIN-CONTAINING PROTEIN-RELATED-RELATED"/>
    <property type="match status" value="1"/>
</dbReference>
<dbReference type="SUPFAM" id="SSF56672">
    <property type="entry name" value="DNA/RNA polymerases"/>
    <property type="match status" value="1"/>
</dbReference>
<evidence type="ECO:0000313" key="3">
    <source>
        <dbReference type="Proteomes" id="UP000595140"/>
    </source>
</evidence>
<keyword evidence="3" id="KW-1185">Reference proteome</keyword>
<feature type="domain" description="Reverse transcriptase" evidence="1">
    <location>
        <begin position="1"/>
        <end position="161"/>
    </location>
</feature>
<dbReference type="PROSITE" id="PS50878">
    <property type="entry name" value="RT_POL"/>
    <property type="match status" value="1"/>
</dbReference>
<organism evidence="2 3">
    <name type="scientific">Cuscuta campestris</name>
    <dbReference type="NCBI Taxonomy" id="132261"/>
    <lineage>
        <taxon>Eukaryota</taxon>
        <taxon>Viridiplantae</taxon>
        <taxon>Streptophyta</taxon>
        <taxon>Embryophyta</taxon>
        <taxon>Tracheophyta</taxon>
        <taxon>Spermatophyta</taxon>
        <taxon>Magnoliopsida</taxon>
        <taxon>eudicotyledons</taxon>
        <taxon>Gunneridae</taxon>
        <taxon>Pentapetalae</taxon>
        <taxon>asterids</taxon>
        <taxon>lamiids</taxon>
        <taxon>Solanales</taxon>
        <taxon>Convolvulaceae</taxon>
        <taxon>Cuscuteae</taxon>
        <taxon>Cuscuta</taxon>
        <taxon>Cuscuta subgen. Grammica</taxon>
        <taxon>Cuscuta sect. Cleistogrammica</taxon>
    </lineage>
</organism>
<reference evidence="2 3" key="1">
    <citation type="submission" date="2018-04" db="EMBL/GenBank/DDBJ databases">
        <authorList>
            <person name="Vogel A."/>
        </authorList>
    </citation>
    <scope>NUCLEOTIDE SEQUENCE [LARGE SCALE GENOMIC DNA]</scope>
</reference>
<dbReference type="OrthoDB" id="1748554at2759"/>
<proteinExistence type="predicted"/>
<dbReference type="PANTHER" id="PTHR33116:SF84">
    <property type="entry name" value="RNA-DIRECTED DNA POLYMERASE"/>
    <property type="match status" value="1"/>
</dbReference>
<dbReference type="Pfam" id="PF13966">
    <property type="entry name" value="zf-RVT"/>
    <property type="match status" value="1"/>
</dbReference>
<dbReference type="EMBL" id="OOIL02006662">
    <property type="protein sequence ID" value="VFQ99544.1"/>
    <property type="molecule type" value="Genomic_DNA"/>
</dbReference>
<dbReference type="AlphaFoldDB" id="A0A484NI97"/>
<accession>A0A484NI97</accession>
<dbReference type="Proteomes" id="UP000595140">
    <property type="component" value="Unassembled WGS sequence"/>
</dbReference>
<name>A0A484NI97_9ASTE</name>
<dbReference type="InterPro" id="IPR026960">
    <property type="entry name" value="RVT-Znf"/>
</dbReference>
<sequence length="503" mass="58765">MEATKFPSQYVKWVQFCISSTTYTLMINGESFGYFKGGKGIRQGDPLSPLLFTQVMEYLTRTLTYYAGISKFKYHPMCKGLNIISLAFAGDLIVACKADMDSIKMILSCLEHFKNVTGMEVNYNKPRMVLGGVSEEEAREFLRLARMSRGDLPFKYLGGPITASRITERDCEALVQKLTSRITVWATKHLSYAGRYKLINSVLLGIISFWCRLFIIPNKVMQKIQSLCRNFLWSSKAEYNRVPAVSWEDVCWPKKEGGLGIKNLVLWNYACGQSLLWDIANKKDILWVKWIHNRYLKGTTIWDIKVKPGMCYYLRKILQNRRMFEDMIIGGNYEIQKGYELLMGVSTEFQAYQIVWNKLTAPKHQFLSWLGWRNRISTKVRSNKFMDIDTNCVLCPNGEEDKNHLFYTCPYTRDIKEEIGQWLQFRWKANNDEEMKEEIKRIKGRKHRQIILAGFAAICYAVWKARNHKIKQQRSISTGESKEWIKFQLETYINNKLRNMVLC</sequence>